<gene>
    <name evidence="2" type="ORF">ACFQDL_04535</name>
</gene>
<accession>A0ABW1ZWA1</accession>
<dbReference type="EMBL" id="JBHSWE010000001">
    <property type="protein sequence ID" value="MFC6669447.1"/>
    <property type="molecule type" value="Genomic_DNA"/>
</dbReference>
<protein>
    <recommendedName>
        <fullName evidence="1">Cyanate hydratase N-terminal domain-containing protein</fullName>
    </recommendedName>
</protein>
<evidence type="ECO:0000313" key="2">
    <source>
        <dbReference type="EMBL" id="MFC6669447.1"/>
    </source>
</evidence>
<dbReference type="Gene3D" id="1.10.260.40">
    <property type="entry name" value="lambda repressor-like DNA-binding domains"/>
    <property type="match status" value="1"/>
</dbReference>
<feature type="domain" description="Cyanate hydratase N-terminal" evidence="1">
    <location>
        <begin position="5"/>
        <end position="73"/>
    </location>
</feature>
<dbReference type="InterPro" id="IPR010982">
    <property type="entry name" value="Lambda_DNA-bd_dom_sf"/>
</dbReference>
<keyword evidence="3" id="KW-1185">Reference proteome</keyword>
<evidence type="ECO:0000259" key="1">
    <source>
        <dbReference type="Pfam" id="PF21291"/>
    </source>
</evidence>
<dbReference type="Pfam" id="PF21291">
    <property type="entry name" value="CYNS_N"/>
    <property type="match status" value="1"/>
</dbReference>
<sequence length="89" mass="9753">MISNRDQVTQMILSAKVRKGLKWADVAAAVGQSKEWTTAACLGQMTFDKGEAEIVGELFDLPDEAVAWLQIAPYRLLKTVSEAASARQK</sequence>
<evidence type="ECO:0000313" key="3">
    <source>
        <dbReference type="Proteomes" id="UP001596422"/>
    </source>
</evidence>
<dbReference type="RefSeq" id="WP_379908004.1">
    <property type="nucleotide sequence ID" value="NZ_JBHSWE010000001.1"/>
</dbReference>
<dbReference type="SUPFAM" id="SSF47413">
    <property type="entry name" value="lambda repressor-like DNA-binding domains"/>
    <property type="match status" value="1"/>
</dbReference>
<dbReference type="InterPro" id="IPR048564">
    <property type="entry name" value="CYNS_N"/>
</dbReference>
<dbReference type="Proteomes" id="UP001596422">
    <property type="component" value="Unassembled WGS sequence"/>
</dbReference>
<comment type="caution">
    <text evidence="2">The sequence shown here is derived from an EMBL/GenBank/DDBJ whole genome shotgun (WGS) entry which is preliminary data.</text>
</comment>
<proteinExistence type="predicted"/>
<organism evidence="2 3">
    <name type="scientific">Marinobacterium aestuariivivens</name>
    <dbReference type="NCBI Taxonomy" id="1698799"/>
    <lineage>
        <taxon>Bacteria</taxon>
        <taxon>Pseudomonadati</taxon>
        <taxon>Pseudomonadota</taxon>
        <taxon>Gammaproteobacteria</taxon>
        <taxon>Oceanospirillales</taxon>
        <taxon>Oceanospirillaceae</taxon>
        <taxon>Marinobacterium</taxon>
    </lineage>
</organism>
<reference evidence="3" key="1">
    <citation type="journal article" date="2019" name="Int. J. Syst. Evol. Microbiol.">
        <title>The Global Catalogue of Microorganisms (GCM) 10K type strain sequencing project: providing services to taxonomists for standard genome sequencing and annotation.</title>
        <authorList>
            <consortium name="The Broad Institute Genomics Platform"/>
            <consortium name="The Broad Institute Genome Sequencing Center for Infectious Disease"/>
            <person name="Wu L."/>
            <person name="Ma J."/>
        </authorList>
    </citation>
    <scope>NUCLEOTIDE SEQUENCE [LARGE SCALE GENOMIC DNA]</scope>
    <source>
        <strain evidence="3">NBRC 111756</strain>
    </source>
</reference>
<name>A0ABW1ZWA1_9GAMM</name>